<dbReference type="InterPro" id="IPR004123">
    <property type="entry name" value="Dim1"/>
</dbReference>
<dbReference type="GO" id="GO:0005682">
    <property type="term" value="C:U5 snRNP"/>
    <property type="evidence" value="ECO:0007669"/>
    <property type="project" value="TreeGrafter"/>
</dbReference>
<dbReference type="OrthoDB" id="147752at2759"/>
<accession>A0A8U0MJP9</accession>
<organism evidence="2 3">
    <name type="scientific">Mustela putorius furo</name>
    <name type="common">European domestic ferret</name>
    <name type="synonym">Mustela furo</name>
    <dbReference type="NCBI Taxonomy" id="9669"/>
    <lineage>
        <taxon>Eukaryota</taxon>
        <taxon>Metazoa</taxon>
        <taxon>Chordata</taxon>
        <taxon>Craniata</taxon>
        <taxon>Vertebrata</taxon>
        <taxon>Euteleostomi</taxon>
        <taxon>Mammalia</taxon>
        <taxon>Eutheria</taxon>
        <taxon>Laurasiatheria</taxon>
        <taxon>Carnivora</taxon>
        <taxon>Caniformia</taxon>
        <taxon>Musteloidea</taxon>
        <taxon>Mustelidae</taxon>
        <taxon>Mustelinae</taxon>
        <taxon>Mustela</taxon>
    </lineage>
</organism>
<name>A0A8U0MJP9_MUSPF</name>
<evidence type="ECO:0000256" key="1">
    <source>
        <dbReference type="ARBA" id="ARBA00008241"/>
    </source>
</evidence>
<protein>
    <submittedName>
        <fullName evidence="3">Thioredoxin-like protein 4B isoform X1</fullName>
    </submittedName>
</protein>
<comment type="similarity">
    <text evidence="1">Belongs to the DIM1 family.</text>
</comment>
<keyword evidence="2" id="KW-1185">Reference proteome</keyword>
<dbReference type="CTD" id="54957"/>
<dbReference type="SMART" id="SM01410">
    <property type="entry name" value="DIM1"/>
    <property type="match status" value="1"/>
</dbReference>
<dbReference type="KEGG" id="mpuf:101692012"/>
<dbReference type="GO" id="GO:0005681">
    <property type="term" value="C:spliceosomal complex"/>
    <property type="evidence" value="ECO:0007669"/>
    <property type="project" value="TreeGrafter"/>
</dbReference>
<dbReference type="FunFam" id="3.40.30.10:FF:000629">
    <property type="entry name" value="Thioredoxin-like protein 4B"/>
    <property type="match status" value="1"/>
</dbReference>
<evidence type="ECO:0000313" key="3">
    <source>
        <dbReference type="RefSeq" id="XP_004744623.1"/>
    </source>
</evidence>
<reference evidence="3" key="1">
    <citation type="submission" date="2025-08" db="UniProtKB">
        <authorList>
            <consortium name="RefSeq"/>
        </authorList>
    </citation>
    <scope>IDENTIFICATION</scope>
    <source>
        <tissue evidence="3">Brain</tissue>
    </source>
</reference>
<dbReference type="Pfam" id="PF02966">
    <property type="entry name" value="DIM1"/>
    <property type="match status" value="1"/>
</dbReference>
<dbReference type="InterPro" id="IPR036249">
    <property type="entry name" value="Thioredoxin-like_sf"/>
</dbReference>
<dbReference type="SUPFAM" id="SSF52833">
    <property type="entry name" value="Thioredoxin-like"/>
    <property type="match status" value="1"/>
</dbReference>
<dbReference type="Gene3D" id="3.40.30.10">
    <property type="entry name" value="Glutaredoxin"/>
    <property type="match status" value="1"/>
</dbReference>
<dbReference type="Proteomes" id="UP000000715">
    <property type="component" value="Unplaced"/>
</dbReference>
<gene>
    <name evidence="3" type="primary">TXNL4B</name>
</gene>
<dbReference type="GeneID" id="101692012"/>
<evidence type="ECO:0000313" key="2">
    <source>
        <dbReference type="Proteomes" id="UP000000715"/>
    </source>
</evidence>
<dbReference type="GO" id="GO:0000398">
    <property type="term" value="P:mRNA splicing, via spliceosome"/>
    <property type="evidence" value="ECO:0007669"/>
    <property type="project" value="InterPro"/>
</dbReference>
<dbReference type="PANTHER" id="PTHR12052:SF4">
    <property type="entry name" value="THIOREDOXIN-LIKE PROTEIN 4B"/>
    <property type="match status" value="1"/>
</dbReference>
<proteinExistence type="inferred from homology"/>
<dbReference type="RefSeq" id="XP_004744623.1">
    <property type="nucleotide sequence ID" value="XM_004744566.3"/>
</dbReference>
<dbReference type="AlphaFoldDB" id="A0A8U0MJP9"/>
<dbReference type="PANTHER" id="PTHR12052">
    <property type="entry name" value="THIOREDOXIN-LIKE PROTEN 4A, 4B"/>
    <property type="match status" value="1"/>
</dbReference>
<sequence length="179" mass="20148">MSFLLPKLTSKKEVDQAIQSTAEKVLVLRFGRDEDPVCLQLDDILSKTSSDLSKMAAIYLVDVDRTPVYTHYFDISYIPSTVFFFNGQHMKVDYGDKACPSRREGGACVEEGERVRRGRRSKKVGRRPRACSESCTEFRGPEARGLAQEGRWCCWGGSQRRQVNGENAKGFLLNSPEAT</sequence>
<dbReference type="GO" id="GO:0046540">
    <property type="term" value="C:U4/U6 x U5 tri-snRNP complex"/>
    <property type="evidence" value="ECO:0007669"/>
    <property type="project" value="InterPro"/>
</dbReference>